<feature type="transmembrane region" description="Helical" evidence="1">
    <location>
        <begin position="264"/>
        <end position="285"/>
    </location>
</feature>
<dbReference type="RefSeq" id="WP_146842674.1">
    <property type="nucleotide sequence ID" value="NZ_BJWG01000006.1"/>
</dbReference>
<feature type="transmembrane region" description="Helical" evidence="1">
    <location>
        <begin position="351"/>
        <end position="370"/>
    </location>
</feature>
<feature type="transmembrane region" description="Helical" evidence="1">
    <location>
        <begin position="297"/>
        <end position="315"/>
    </location>
</feature>
<dbReference type="GO" id="GO:0015293">
    <property type="term" value="F:symporter activity"/>
    <property type="evidence" value="ECO:0007669"/>
    <property type="project" value="InterPro"/>
</dbReference>
<reference evidence="2 3" key="1">
    <citation type="submission" date="2019-07" db="EMBL/GenBank/DDBJ databases">
        <title>Whole genome shotgun sequence of Cellulomonas composti NBRC 100758.</title>
        <authorList>
            <person name="Hosoyama A."/>
            <person name="Uohara A."/>
            <person name="Ohji S."/>
            <person name="Ichikawa N."/>
        </authorList>
    </citation>
    <scope>NUCLEOTIDE SEQUENCE [LARGE SCALE GENOMIC DNA]</scope>
    <source>
        <strain evidence="2 3">NBRC 100758</strain>
    </source>
</reference>
<dbReference type="PANTHER" id="PTHR11328">
    <property type="entry name" value="MAJOR FACILITATOR SUPERFAMILY DOMAIN-CONTAINING PROTEIN"/>
    <property type="match status" value="1"/>
</dbReference>
<proteinExistence type="predicted"/>
<feature type="transmembrane region" description="Helical" evidence="1">
    <location>
        <begin position="327"/>
        <end position="345"/>
    </location>
</feature>
<dbReference type="GO" id="GO:0005886">
    <property type="term" value="C:plasma membrane"/>
    <property type="evidence" value="ECO:0007669"/>
    <property type="project" value="TreeGrafter"/>
</dbReference>
<evidence type="ECO:0000256" key="1">
    <source>
        <dbReference type="SAM" id="Phobius"/>
    </source>
</evidence>
<dbReference type="OrthoDB" id="3717977at2"/>
<dbReference type="Pfam" id="PF13347">
    <property type="entry name" value="MFS_2"/>
    <property type="match status" value="2"/>
</dbReference>
<dbReference type="InterPro" id="IPR036259">
    <property type="entry name" value="MFS_trans_sf"/>
</dbReference>
<keyword evidence="1" id="KW-1133">Transmembrane helix</keyword>
<dbReference type="InterPro" id="IPR039672">
    <property type="entry name" value="MFS_2"/>
</dbReference>
<name>A0A511JAK6_9CELL</name>
<feature type="transmembrane region" description="Helical" evidence="1">
    <location>
        <begin position="391"/>
        <end position="417"/>
    </location>
</feature>
<accession>A0A511JAK6</accession>
<organism evidence="2 3">
    <name type="scientific">Cellulomonas composti</name>
    <dbReference type="NCBI Taxonomy" id="266130"/>
    <lineage>
        <taxon>Bacteria</taxon>
        <taxon>Bacillati</taxon>
        <taxon>Actinomycetota</taxon>
        <taxon>Actinomycetes</taxon>
        <taxon>Micrococcales</taxon>
        <taxon>Cellulomonadaceae</taxon>
        <taxon>Cellulomonas</taxon>
    </lineage>
</organism>
<dbReference type="Proteomes" id="UP000321720">
    <property type="component" value="Unassembled WGS sequence"/>
</dbReference>
<keyword evidence="1" id="KW-0812">Transmembrane</keyword>
<feature type="transmembrane region" description="Helical" evidence="1">
    <location>
        <begin position="157"/>
        <end position="174"/>
    </location>
</feature>
<feature type="transmembrane region" description="Helical" evidence="1">
    <location>
        <begin position="437"/>
        <end position="458"/>
    </location>
</feature>
<protein>
    <submittedName>
        <fullName evidence="2">MFS transporter</fullName>
    </submittedName>
</protein>
<comment type="caution">
    <text evidence="2">The sequence shown here is derived from an EMBL/GenBank/DDBJ whole genome shotgun (WGS) entry which is preliminary data.</text>
</comment>
<keyword evidence="1" id="KW-0472">Membrane</keyword>
<dbReference type="GO" id="GO:0008643">
    <property type="term" value="P:carbohydrate transport"/>
    <property type="evidence" value="ECO:0007669"/>
    <property type="project" value="InterPro"/>
</dbReference>
<feature type="transmembrane region" description="Helical" evidence="1">
    <location>
        <begin position="114"/>
        <end position="137"/>
    </location>
</feature>
<dbReference type="SUPFAM" id="SSF103473">
    <property type="entry name" value="MFS general substrate transporter"/>
    <property type="match status" value="1"/>
</dbReference>
<sequence>MGPRVSGAPIPRRTVVGYALGSVGTGGFGTLPGLVLAYYLTDTLGVAAGLASLAVTLPKVWDVVIDPFVGARSDASAARRGSRRPFLLAGALMLPPLFAAVFAAPAALQEAAAAVWVVVTFVAAATAFSLFQVPYIALPAEIAPDYASRTRLLAPRIAVLAVAILAFGAGGPLVRDAAGGGRTGYAVMGVVSGLVIGLGMLAAWWGAPRRAVAAGTHAAPVAVVSRADEAALLDGLPAAPMPGRRGDALRAGLAALRELPPFRALLATFVLQALATGAMLGSAQYVATYTLGDEAAVTYLFVALVAPALLVMPLATRLAHRIGKRRALVGSSALFACAALALLPAREAAGPWVYGPVALAGVAYAGMQLYPLAMLPDVAVVDAREHGVDRAGVLGGVWTAGETAGLALGPTLVLALLALTGFVSSTGDATAAQPDSALTGIVVAFSLLPAVLVGLSLLPLSRYRLDADVVDAPEPPEATS</sequence>
<feature type="transmembrane region" description="Helical" evidence="1">
    <location>
        <begin position="86"/>
        <end position="108"/>
    </location>
</feature>
<keyword evidence="3" id="KW-1185">Reference proteome</keyword>
<dbReference type="AlphaFoldDB" id="A0A511JAK6"/>
<dbReference type="Gene3D" id="1.20.1250.20">
    <property type="entry name" value="MFS general substrate transporter like domains"/>
    <property type="match status" value="2"/>
</dbReference>
<feature type="transmembrane region" description="Helical" evidence="1">
    <location>
        <begin position="15"/>
        <end position="40"/>
    </location>
</feature>
<gene>
    <name evidence="2" type="ORF">CCO02nite_16800</name>
</gene>
<dbReference type="PANTHER" id="PTHR11328:SF24">
    <property type="entry name" value="MAJOR FACILITATOR SUPERFAMILY (MFS) PROFILE DOMAIN-CONTAINING PROTEIN"/>
    <property type="match status" value="1"/>
</dbReference>
<evidence type="ECO:0000313" key="3">
    <source>
        <dbReference type="Proteomes" id="UP000321720"/>
    </source>
</evidence>
<evidence type="ECO:0000313" key="2">
    <source>
        <dbReference type="EMBL" id="GEL95022.1"/>
    </source>
</evidence>
<feature type="transmembrane region" description="Helical" evidence="1">
    <location>
        <begin position="186"/>
        <end position="207"/>
    </location>
</feature>
<dbReference type="EMBL" id="BJWG01000006">
    <property type="protein sequence ID" value="GEL95022.1"/>
    <property type="molecule type" value="Genomic_DNA"/>
</dbReference>